<evidence type="ECO:0000313" key="2">
    <source>
        <dbReference type="Proteomes" id="UP000664904"/>
    </source>
</evidence>
<sequence>MTHIKTLGIDLGKTSFHIIAWYERKHQVKKAKYSRSKLIEFIIHLPPCDIAMEGCADLPENTKNMTITLN</sequence>
<dbReference type="AlphaFoldDB" id="A0A975HMA6"/>
<accession>A0A975HMA6</accession>
<keyword evidence="1" id="KW-0614">Plasmid</keyword>
<proteinExistence type="predicted"/>
<reference evidence="1" key="1">
    <citation type="submission" date="2021-03" db="EMBL/GenBank/DDBJ databases">
        <title>Complete Genome of Pseudoalteromonas xiamenensis STKMTI.2, a new potential marine bacterium producing anti-Vibrio compounds.</title>
        <authorList>
            <person name="Handayani D.P."/>
            <person name="Isnansetyo A."/>
            <person name="Istiqomah I."/>
            <person name="Jumina J."/>
        </authorList>
    </citation>
    <scope>NUCLEOTIDE SEQUENCE</scope>
    <source>
        <strain evidence="1">STKMTI.2</strain>
        <plasmid evidence="1">unnamed4</plasmid>
    </source>
</reference>
<name>A0A975HMA6_9GAMM</name>
<keyword evidence="2" id="KW-1185">Reference proteome</keyword>
<protein>
    <recommendedName>
        <fullName evidence="3">Transposase</fullName>
    </recommendedName>
</protein>
<evidence type="ECO:0008006" key="3">
    <source>
        <dbReference type="Google" id="ProtNLM"/>
    </source>
</evidence>
<geneLocation type="plasmid" evidence="1 2">
    <name>unnamed4</name>
</geneLocation>
<dbReference type="RefSeq" id="WP_208844576.1">
    <property type="nucleotide sequence ID" value="NZ_CP072134.1"/>
</dbReference>
<dbReference type="Proteomes" id="UP000664904">
    <property type="component" value="Plasmid unnamed4"/>
</dbReference>
<organism evidence="1 2">
    <name type="scientific">Pseudoalteromonas xiamenensis</name>
    <dbReference type="NCBI Taxonomy" id="882626"/>
    <lineage>
        <taxon>Bacteria</taxon>
        <taxon>Pseudomonadati</taxon>
        <taxon>Pseudomonadota</taxon>
        <taxon>Gammaproteobacteria</taxon>
        <taxon>Alteromonadales</taxon>
        <taxon>Pseudoalteromonadaceae</taxon>
        <taxon>Pseudoalteromonas</taxon>
    </lineage>
</organism>
<evidence type="ECO:0000313" key="1">
    <source>
        <dbReference type="EMBL" id="QTH72956.1"/>
    </source>
</evidence>
<dbReference type="KEGG" id="pxi:J5O05_17485"/>
<gene>
    <name evidence="1" type="ORF">J5O05_17485</name>
</gene>
<dbReference type="EMBL" id="CP072134">
    <property type="protein sequence ID" value="QTH72956.1"/>
    <property type="molecule type" value="Genomic_DNA"/>
</dbReference>